<protein>
    <submittedName>
        <fullName evidence="1">Uncharacterized protein</fullName>
    </submittedName>
</protein>
<evidence type="ECO:0000313" key="2">
    <source>
        <dbReference type="Proteomes" id="UP000499080"/>
    </source>
</evidence>
<name>A0A4Y2VFK1_ARAVE</name>
<reference evidence="1 2" key="1">
    <citation type="journal article" date="2019" name="Sci. Rep.">
        <title>Orb-weaving spider Araneus ventricosus genome elucidates the spidroin gene catalogue.</title>
        <authorList>
            <person name="Kono N."/>
            <person name="Nakamura H."/>
            <person name="Ohtoshi R."/>
            <person name="Moran D.A.P."/>
            <person name="Shinohara A."/>
            <person name="Yoshida Y."/>
            <person name="Fujiwara M."/>
            <person name="Mori M."/>
            <person name="Tomita M."/>
            <person name="Arakawa K."/>
        </authorList>
    </citation>
    <scope>NUCLEOTIDE SEQUENCE [LARGE SCALE GENOMIC DNA]</scope>
</reference>
<comment type="caution">
    <text evidence="1">The sequence shown here is derived from an EMBL/GenBank/DDBJ whole genome shotgun (WGS) entry which is preliminary data.</text>
</comment>
<keyword evidence="2" id="KW-1185">Reference proteome</keyword>
<dbReference type="AlphaFoldDB" id="A0A4Y2VFK1"/>
<organism evidence="1 2">
    <name type="scientific">Araneus ventricosus</name>
    <name type="common">Orbweaver spider</name>
    <name type="synonym">Epeira ventricosa</name>
    <dbReference type="NCBI Taxonomy" id="182803"/>
    <lineage>
        <taxon>Eukaryota</taxon>
        <taxon>Metazoa</taxon>
        <taxon>Ecdysozoa</taxon>
        <taxon>Arthropoda</taxon>
        <taxon>Chelicerata</taxon>
        <taxon>Arachnida</taxon>
        <taxon>Araneae</taxon>
        <taxon>Araneomorphae</taxon>
        <taxon>Entelegynae</taxon>
        <taxon>Araneoidea</taxon>
        <taxon>Araneidae</taxon>
        <taxon>Araneus</taxon>
    </lineage>
</organism>
<dbReference type="Proteomes" id="UP000499080">
    <property type="component" value="Unassembled WGS sequence"/>
</dbReference>
<accession>A0A4Y2VFK1</accession>
<proteinExistence type="predicted"/>
<dbReference type="EMBL" id="BGPR01046286">
    <property type="protein sequence ID" value="GBO23258.1"/>
    <property type="molecule type" value="Genomic_DNA"/>
</dbReference>
<gene>
    <name evidence="1" type="ORF">AVEN_53557_1</name>
</gene>
<sequence>MTKKDEDALGVFERKILRDIFGGKKIDGIWYKRSNLELYHIFKEPDVIKFIKIQGIKWAGHLIRMKDSITRICLKLAAGCPRAGTQAARKMHGFVPIANSIEESKTEFCHWEKGYPLRQMKRAELVTPPRRAGSKGLFKTGTLEG</sequence>
<dbReference type="OrthoDB" id="8037155at2759"/>
<evidence type="ECO:0000313" key="1">
    <source>
        <dbReference type="EMBL" id="GBO23258.1"/>
    </source>
</evidence>